<feature type="domain" description="BD-FAE-like" evidence="2">
    <location>
        <begin position="108"/>
        <end position="272"/>
    </location>
</feature>
<keyword evidence="4" id="KW-1185">Reference proteome</keyword>
<sequence>MRHYSILQILILIIITSCNTETSKQTPKGISLPSDFGLIKDVIYGHDYGMAMTFDVYVPQNPNGAGVILTNSGGWTSPYDTFKIEENGKYRYTTDKEMSQMNTWHVLSPKALVSNGYTVFEVRHGSQPKFLMSEIALHIRRAVKFIIHHAVDYNLDTNRIGLWGGSASGHLSLLIGLTPEIALIDAKEEWEQTRSSISAIAVFAAPADLGKFVSDNPKELENRPVLRMKDEQFQEYAPVTYASKDDPPTLIMHGNADKVVPLIQGQLMYSALQQAGVESHFIVFENTTHSPTVEQARRGVDEALAWFDKHLGNKSKD</sequence>
<dbReference type="EMBL" id="NGJN01000002">
    <property type="protein sequence ID" value="OZV70107.1"/>
    <property type="molecule type" value="Genomic_DNA"/>
</dbReference>
<dbReference type="GO" id="GO:0016787">
    <property type="term" value="F:hydrolase activity"/>
    <property type="evidence" value="ECO:0007669"/>
    <property type="project" value="UniProtKB-KW"/>
</dbReference>
<protein>
    <recommendedName>
        <fullName evidence="2">BD-FAE-like domain-containing protein</fullName>
    </recommendedName>
</protein>
<dbReference type="AlphaFoldDB" id="A0A265UYF8"/>
<evidence type="ECO:0000259" key="2">
    <source>
        <dbReference type="Pfam" id="PF20434"/>
    </source>
</evidence>
<dbReference type="PANTHER" id="PTHR48081:SF13">
    <property type="entry name" value="ALPHA_BETA HYDROLASE"/>
    <property type="match status" value="1"/>
</dbReference>
<dbReference type="Pfam" id="PF20434">
    <property type="entry name" value="BD-FAE"/>
    <property type="match status" value="1"/>
</dbReference>
<dbReference type="InterPro" id="IPR049492">
    <property type="entry name" value="BD-FAE-like_dom"/>
</dbReference>
<keyword evidence="1" id="KW-0378">Hydrolase</keyword>
<proteinExistence type="predicted"/>
<dbReference type="SUPFAM" id="SSF53474">
    <property type="entry name" value="alpha/beta-Hydrolases"/>
    <property type="match status" value="1"/>
</dbReference>
<gene>
    <name evidence="3" type="ORF">CA834_05675</name>
</gene>
<evidence type="ECO:0000313" key="3">
    <source>
        <dbReference type="EMBL" id="OZV70107.1"/>
    </source>
</evidence>
<name>A0A265UYF8_9FLAO</name>
<accession>A0A265UYF8</accession>
<evidence type="ECO:0000256" key="1">
    <source>
        <dbReference type="ARBA" id="ARBA00022801"/>
    </source>
</evidence>
<dbReference type="Gene3D" id="3.40.50.1820">
    <property type="entry name" value="alpha/beta hydrolase"/>
    <property type="match status" value="1"/>
</dbReference>
<dbReference type="PROSITE" id="PS51257">
    <property type="entry name" value="PROKAR_LIPOPROTEIN"/>
    <property type="match status" value="1"/>
</dbReference>
<evidence type="ECO:0000313" key="4">
    <source>
        <dbReference type="Proteomes" id="UP000216840"/>
    </source>
</evidence>
<dbReference type="InterPro" id="IPR029058">
    <property type="entry name" value="AB_hydrolase_fold"/>
</dbReference>
<comment type="caution">
    <text evidence="3">The sequence shown here is derived from an EMBL/GenBank/DDBJ whole genome shotgun (WGS) entry which is preliminary data.</text>
</comment>
<dbReference type="Proteomes" id="UP000216840">
    <property type="component" value="Unassembled WGS sequence"/>
</dbReference>
<organism evidence="3 4">
    <name type="scientific">Winogradskyella aurantia</name>
    <dbReference type="NCBI Taxonomy" id="1915063"/>
    <lineage>
        <taxon>Bacteria</taxon>
        <taxon>Pseudomonadati</taxon>
        <taxon>Bacteroidota</taxon>
        <taxon>Flavobacteriia</taxon>
        <taxon>Flavobacteriales</taxon>
        <taxon>Flavobacteriaceae</taxon>
        <taxon>Winogradskyella</taxon>
    </lineage>
</organism>
<dbReference type="RefSeq" id="WP_094967696.1">
    <property type="nucleotide sequence ID" value="NZ_NGJN01000002.1"/>
</dbReference>
<reference evidence="3 4" key="1">
    <citation type="submission" date="2017-05" db="EMBL/GenBank/DDBJ databases">
        <title>The draft genome sequence of Idiomarina salinarum WNB302.</title>
        <authorList>
            <person name="Sun Y."/>
            <person name="Chen B."/>
            <person name="Du Z."/>
        </authorList>
    </citation>
    <scope>NUCLEOTIDE SEQUENCE [LARGE SCALE GENOMIC DNA]</scope>
    <source>
        <strain evidence="3 4">WNB302</strain>
    </source>
</reference>
<dbReference type="InterPro" id="IPR050300">
    <property type="entry name" value="GDXG_lipolytic_enzyme"/>
</dbReference>
<dbReference type="OrthoDB" id="9803990at2"/>
<dbReference type="PANTHER" id="PTHR48081">
    <property type="entry name" value="AB HYDROLASE SUPERFAMILY PROTEIN C4A8.06C"/>
    <property type="match status" value="1"/>
</dbReference>